<evidence type="ECO:0000256" key="1">
    <source>
        <dbReference type="ARBA" id="ARBA00005077"/>
    </source>
</evidence>
<gene>
    <name evidence="11" type="ORF">PCON_03044</name>
</gene>
<dbReference type="Gene3D" id="3.30.470.20">
    <property type="entry name" value="ATP-grasp fold, B domain"/>
    <property type="match status" value="1"/>
</dbReference>
<dbReference type="GO" id="GO:0005737">
    <property type="term" value="C:cytoplasm"/>
    <property type="evidence" value="ECO:0007669"/>
    <property type="project" value="TreeGrafter"/>
</dbReference>
<proteinExistence type="predicted"/>
<evidence type="ECO:0000256" key="8">
    <source>
        <dbReference type="ARBA" id="ARBA00044334"/>
    </source>
</evidence>
<dbReference type="SUPFAM" id="SSF48108">
    <property type="entry name" value="Carbamoyl phosphate synthetase, large subunit connection domain"/>
    <property type="match status" value="1"/>
</dbReference>
<evidence type="ECO:0000256" key="4">
    <source>
        <dbReference type="ARBA" id="ARBA00022840"/>
    </source>
</evidence>
<dbReference type="Pfam" id="PF02787">
    <property type="entry name" value="CPSase_L_D3"/>
    <property type="match status" value="1"/>
</dbReference>
<keyword evidence="4" id="KW-0067">ATP-binding</keyword>
<keyword evidence="12" id="KW-1185">Reference proteome</keyword>
<dbReference type="InterPro" id="IPR036897">
    <property type="entry name" value="CarbamoylP_synth_lsu_oligo_sf"/>
</dbReference>
<dbReference type="AlphaFoldDB" id="U4KU00"/>
<evidence type="ECO:0000256" key="9">
    <source>
        <dbReference type="ARBA" id="ARBA00048816"/>
    </source>
</evidence>
<dbReference type="PANTHER" id="PTHR11405:SF53">
    <property type="entry name" value="CARBAMOYL-PHOSPHATE SYNTHASE [AMMONIA], MITOCHONDRIAL"/>
    <property type="match status" value="1"/>
</dbReference>
<dbReference type="GO" id="GO:0005524">
    <property type="term" value="F:ATP binding"/>
    <property type="evidence" value="ECO:0007669"/>
    <property type="project" value="UniProtKB-KW"/>
</dbReference>
<evidence type="ECO:0000256" key="2">
    <source>
        <dbReference type="ARBA" id="ARBA00022598"/>
    </source>
</evidence>
<dbReference type="SUPFAM" id="SSF56059">
    <property type="entry name" value="Glutathione synthetase ATP-binding domain-like"/>
    <property type="match status" value="1"/>
</dbReference>
<evidence type="ECO:0000256" key="7">
    <source>
        <dbReference type="ARBA" id="ARBA00044318"/>
    </source>
</evidence>
<dbReference type="Proteomes" id="UP000018144">
    <property type="component" value="Unassembled WGS sequence"/>
</dbReference>
<comment type="pathway">
    <text evidence="1">Amino-acid biosynthesis; L-arginine biosynthesis; carbamoyl phosphate from bicarbonate: step 1/1.</text>
</comment>
<dbReference type="STRING" id="1076935.U4KU00"/>
<dbReference type="PANTHER" id="PTHR11405">
    <property type="entry name" value="CARBAMOYLTRANSFERASE FAMILY MEMBER"/>
    <property type="match status" value="1"/>
</dbReference>
<evidence type="ECO:0000256" key="3">
    <source>
        <dbReference type="ARBA" id="ARBA00022741"/>
    </source>
</evidence>
<dbReference type="OrthoDB" id="3259934at2759"/>
<evidence type="ECO:0000256" key="5">
    <source>
        <dbReference type="ARBA" id="ARBA00044031"/>
    </source>
</evidence>
<evidence type="ECO:0000313" key="11">
    <source>
        <dbReference type="EMBL" id="CCX04613.1"/>
    </source>
</evidence>
<dbReference type="GO" id="GO:0004088">
    <property type="term" value="F:carbamoyl-phosphate synthase (glutamine-hydrolyzing) activity"/>
    <property type="evidence" value="ECO:0007669"/>
    <property type="project" value="UniProtKB-EC"/>
</dbReference>
<dbReference type="InterPro" id="IPR005483">
    <property type="entry name" value="CPSase_dom"/>
</dbReference>
<accession>U4KU00</accession>
<comment type="catalytic activity">
    <reaction evidence="9">
        <text>hydrogencarbonate + L-glutamine + 2 ATP + H2O = carbamoyl phosphate + L-glutamate + 2 ADP + phosphate + 2 H(+)</text>
        <dbReference type="Rhea" id="RHEA:18633"/>
        <dbReference type="ChEBI" id="CHEBI:15377"/>
        <dbReference type="ChEBI" id="CHEBI:15378"/>
        <dbReference type="ChEBI" id="CHEBI:17544"/>
        <dbReference type="ChEBI" id="CHEBI:29985"/>
        <dbReference type="ChEBI" id="CHEBI:30616"/>
        <dbReference type="ChEBI" id="CHEBI:43474"/>
        <dbReference type="ChEBI" id="CHEBI:58228"/>
        <dbReference type="ChEBI" id="CHEBI:58359"/>
        <dbReference type="ChEBI" id="CHEBI:456216"/>
        <dbReference type="EC" id="6.3.5.5"/>
    </reaction>
</comment>
<name>U4KU00_PYROM</name>
<dbReference type="InterPro" id="IPR005480">
    <property type="entry name" value="CPSase_lsu_oligo"/>
</dbReference>
<evidence type="ECO:0000259" key="10">
    <source>
        <dbReference type="PROSITE" id="PS00867"/>
    </source>
</evidence>
<protein>
    <recommendedName>
        <fullName evidence="7">Ammonium-dependent carbamoyl phosphate synthetase</fullName>
    </recommendedName>
    <alternativeName>
        <fullName evidence="6">Arginine-specific carbamoyl phosphate synthetase, ammonia chain</fullName>
    </alternativeName>
    <alternativeName>
        <fullName evidence="8">Glutamine-dependent carbamoyl phosphate synthetase</fullName>
    </alternativeName>
</protein>
<keyword evidence="3" id="KW-0547">Nucleotide-binding</keyword>
<dbReference type="eggNOG" id="KOG0370">
    <property type="taxonomic scope" value="Eukaryota"/>
</dbReference>
<evidence type="ECO:0000313" key="12">
    <source>
        <dbReference type="Proteomes" id="UP000018144"/>
    </source>
</evidence>
<dbReference type="InterPro" id="IPR005479">
    <property type="entry name" value="CPAse_ATP-bd"/>
</dbReference>
<dbReference type="PRINTS" id="PR00098">
    <property type="entry name" value="CPSASE"/>
</dbReference>
<organism evidence="11 12">
    <name type="scientific">Pyronema omphalodes (strain CBS 100304)</name>
    <name type="common">Pyronema confluens</name>
    <dbReference type="NCBI Taxonomy" id="1076935"/>
    <lineage>
        <taxon>Eukaryota</taxon>
        <taxon>Fungi</taxon>
        <taxon>Dikarya</taxon>
        <taxon>Ascomycota</taxon>
        <taxon>Pezizomycotina</taxon>
        <taxon>Pezizomycetes</taxon>
        <taxon>Pezizales</taxon>
        <taxon>Pyronemataceae</taxon>
        <taxon>Pyronema</taxon>
    </lineage>
</organism>
<comment type="subunit">
    <text evidence="5">Heterodimer composed of 2 chains; the small (or glutamine) chain promotes the hydrolysis of glutamine to ammonia, which is used by the large (or ammonia) chain to synthesize carbamoyl phosphate.</text>
</comment>
<dbReference type="EMBL" id="HF935211">
    <property type="protein sequence ID" value="CCX04613.1"/>
    <property type="molecule type" value="Genomic_DNA"/>
</dbReference>
<dbReference type="Pfam" id="PF02786">
    <property type="entry name" value="CPSase_L_D2"/>
    <property type="match status" value="1"/>
</dbReference>
<sequence length="185" mass="20586">MLCSAAIKFPDGFDYRVIEVNARLSCSSALVSKATRSSLAYTAAKIALGHTLPELLNAVTANFEPSLHYIVTKIPRCGLSKFQNIHRDIRSAMKAIYAASGLAFEESIEKAIRQVDPQYLGIQGAKFDDLEYTPAILPTVVGWPLDRPFSMKIHEISGIDKWFLYKLENIIEMYKKLQAVGSLSD</sequence>
<dbReference type="Gene3D" id="1.10.1030.10">
    <property type="entry name" value="Carbamoyl-phosphate synthetase, large subunit oligomerisation domain"/>
    <property type="match status" value="1"/>
</dbReference>
<reference evidence="11 12" key="1">
    <citation type="journal article" date="2013" name="PLoS Genet.">
        <title>The genome and development-dependent transcriptomes of Pyronema confluens: a window into fungal evolution.</title>
        <authorList>
            <person name="Traeger S."/>
            <person name="Altegoer F."/>
            <person name="Freitag M."/>
            <person name="Gabaldon T."/>
            <person name="Kempken F."/>
            <person name="Kumar A."/>
            <person name="Marcet-Houben M."/>
            <person name="Poggeler S."/>
            <person name="Stajich J.E."/>
            <person name="Nowrousian M."/>
        </authorList>
    </citation>
    <scope>NUCLEOTIDE SEQUENCE [LARGE SCALE GENOMIC DNA]</scope>
    <source>
        <strain evidence="12">CBS 100304</strain>
        <tissue evidence="11">Vegetative mycelium</tissue>
    </source>
</reference>
<keyword evidence="2" id="KW-0436">Ligase</keyword>
<feature type="domain" description="Carbamoyl phosphate synthase ATP-binding" evidence="10">
    <location>
        <begin position="17"/>
        <end position="24"/>
    </location>
</feature>
<evidence type="ECO:0000256" key="6">
    <source>
        <dbReference type="ARBA" id="ARBA00044249"/>
    </source>
</evidence>
<dbReference type="PROSITE" id="PS00867">
    <property type="entry name" value="CPSASE_2"/>
    <property type="match status" value="1"/>
</dbReference>